<dbReference type="GO" id="GO:0016747">
    <property type="term" value="F:acyltransferase activity, transferring groups other than amino-acyl groups"/>
    <property type="evidence" value="ECO:0007669"/>
    <property type="project" value="InterPro"/>
</dbReference>
<reference evidence="4 5" key="1">
    <citation type="submission" date="2020-07" db="EMBL/GenBank/DDBJ databases">
        <title>Genome of Haloechinothrix sp.</title>
        <authorList>
            <person name="Tang S.-K."/>
            <person name="Yang L."/>
            <person name="Zhu W.-Y."/>
        </authorList>
    </citation>
    <scope>NUCLEOTIDE SEQUENCE [LARGE SCALE GENOMIC DNA]</scope>
    <source>
        <strain evidence="4 5">YIM 98757</strain>
    </source>
</reference>
<evidence type="ECO:0000259" key="3">
    <source>
        <dbReference type="PROSITE" id="PS51186"/>
    </source>
</evidence>
<proteinExistence type="predicted"/>
<feature type="domain" description="N-acetyltransferase" evidence="3">
    <location>
        <begin position="158"/>
        <end position="323"/>
    </location>
</feature>
<evidence type="ECO:0000313" key="4">
    <source>
        <dbReference type="EMBL" id="MBA0128183.1"/>
    </source>
</evidence>
<keyword evidence="2" id="KW-0012">Acyltransferase</keyword>
<sequence length="323" mass="34392">MRELEAAQAEHFARTDPLLPRTVSVPEGTSISAGLPGGGLVRGNAYRAVHGPRSMESLWHTRVTWEFSPLIGDSGAAGMHAVLAAFARWLGPMPDDQPRDETAVLLGWPSRDVAASAVLRRHGFTAGTVLAVRSAEGTGEVRAGSAAAVPAGTGSPRVAVRHASVTDIDALTALELTELRYSRAVLGRRMRAEAAELVDAALRDALDAGEPIFVAEDAGQVMGMARAGWTSPERNSSIAHRLPAGTWARVDTLSVAPEARGHGVGQRLMSVAHAELVTTGVRGSYLYYDTANPLSSVFWPRQGYRPLWTLWATSPDILFSTAE</sequence>
<evidence type="ECO:0000313" key="5">
    <source>
        <dbReference type="Proteomes" id="UP000582974"/>
    </source>
</evidence>
<dbReference type="Proteomes" id="UP000582974">
    <property type="component" value="Unassembled WGS sequence"/>
</dbReference>
<dbReference type="EMBL" id="JACCKD010000010">
    <property type="protein sequence ID" value="MBA0128183.1"/>
    <property type="molecule type" value="Genomic_DNA"/>
</dbReference>
<dbReference type="AlphaFoldDB" id="A0A838AFZ0"/>
<accession>A0A838AFZ0</accession>
<dbReference type="CDD" id="cd04301">
    <property type="entry name" value="NAT_SF"/>
    <property type="match status" value="1"/>
</dbReference>
<dbReference type="InterPro" id="IPR050832">
    <property type="entry name" value="Bact_Acetyltransf"/>
</dbReference>
<comment type="caution">
    <text evidence="4">The sequence shown here is derived from an EMBL/GenBank/DDBJ whole genome shotgun (WGS) entry which is preliminary data.</text>
</comment>
<evidence type="ECO:0000256" key="1">
    <source>
        <dbReference type="ARBA" id="ARBA00022679"/>
    </source>
</evidence>
<evidence type="ECO:0000256" key="2">
    <source>
        <dbReference type="ARBA" id="ARBA00023315"/>
    </source>
</evidence>
<organism evidence="4 5">
    <name type="scientific">Haloechinothrix aidingensis</name>
    <dbReference type="NCBI Taxonomy" id="2752311"/>
    <lineage>
        <taxon>Bacteria</taxon>
        <taxon>Bacillati</taxon>
        <taxon>Actinomycetota</taxon>
        <taxon>Actinomycetes</taxon>
        <taxon>Pseudonocardiales</taxon>
        <taxon>Pseudonocardiaceae</taxon>
        <taxon>Haloechinothrix</taxon>
    </lineage>
</organism>
<dbReference type="InterPro" id="IPR016181">
    <property type="entry name" value="Acyl_CoA_acyltransferase"/>
</dbReference>
<dbReference type="PROSITE" id="PS51186">
    <property type="entry name" value="GNAT"/>
    <property type="match status" value="1"/>
</dbReference>
<keyword evidence="1 4" id="KW-0808">Transferase</keyword>
<protein>
    <submittedName>
        <fullName evidence="4">GNAT family N-acetyltransferase</fullName>
    </submittedName>
</protein>
<keyword evidence="5" id="KW-1185">Reference proteome</keyword>
<dbReference type="PANTHER" id="PTHR43877:SF1">
    <property type="entry name" value="ACETYLTRANSFERASE"/>
    <property type="match status" value="1"/>
</dbReference>
<dbReference type="PANTHER" id="PTHR43877">
    <property type="entry name" value="AMINOALKYLPHOSPHONATE N-ACETYLTRANSFERASE-RELATED-RELATED"/>
    <property type="match status" value="1"/>
</dbReference>
<dbReference type="SUPFAM" id="SSF55729">
    <property type="entry name" value="Acyl-CoA N-acyltransferases (Nat)"/>
    <property type="match status" value="1"/>
</dbReference>
<dbReference type="Gene3D" id="3.40.630.30">
    <property type="match status" value="1"/>
</dbReference>
<dbReference type="InterPro" id="IPR000182">
    <property type="entry name" value="GNAT_dom"/>
</dbReference>
<dbReference type="Pfam" id="PF13508">
    <property type="entry name" value="Acetyltransf_7"/>
    <property type="match status" value="1"/>
</dbReference>
<gene>
    <name evidence="4" type="ORF">H0B56_21770</name>
</gene>
<name>A0A838AFZ0_9PSEU</name>
<dbReference type="RefSeq" id="WP_180894993.1">
    <property type="nucleotide sequence ID" value="NZ_JACCKD010000010.1"/>
</dbReference>